<organism evidence="1 2">
    <name type="scientific">Carbonactinospora thermoautotrophica</name>
    <dbReference type="NCBI Taxonomy" id="1469144"/>
    <lineage>
        <taxon>Bacteria</taxon>
        <taxon>Bacillati</taxon>
        <taxon>Actinomycetota</taxon>
        <taxon>Actinomycetes</taxon>
        <taxon>Kitasatosporales</taxon>
        <taxon>Carbonactinosporaceae</taxon>
        <taxon>Carbonactinospora</taxon>
    </lineage>
</organism>
<proteinExistence type="predicted"/>
<evidence type="ECO:0000313" key="1">
    <source>
        <dbReference type="EMBL" id="KWW99232.1"/>
    </source>
</evidence>
<sequence>MAHLPGNQPAKTWSHGVAAVPGTHFSYLGSTKSSTMAPWPCRS</sequence>
<name>A0A132MMZ9_9ACTN</name>
<dbReference type="AlphaFoldDB" id="A0A132MMZ9"/>
<keyword evidence="2" id="KW-1185">Reference proteome</keyword>
<protein>
    <submittedName>
        <fullName evidence="1">Uncharacterized protein</fullName>
    </submittedName>
</protein>
<evidence type="ECO:0000313" key="2">
    <source>
        <dbReference type="Proteomes" id="UP000070188"/>
    </source>
</evidence>
<accession>A0A132MMZ9</accession>
<gene>
    <name evidence="1" type="ORF">LI90_866</name>
</gene>
<dbReference type="Proteomes" id="UP000070188">
    <property type="component" value="Unassembled WGS sequence"/>
</dbReference>
<reference evidence="2" key="1">
    <citation type="submission" date="2015-04" db="EMBL/GenBank/DDBJ databases">
        <title>Physiological reanalysis, assessment of diazotrophy, and genome sequences of multiple isolates of Streptomyces thermoautotrophicus.</title>
        <authorList>
            <person name="MacKellar D.C."/>
            <person name="Lieber L."/>
            <person name="Norman J."/>
            <person name="Bolger A."/>
            <person name="Tobin C."/>
            <person name="Murray J.W."/>
            <person name="Chang R."/>
            <person name="Ford T."/>
            <person name="Nguyen P.Q."/>
            <person name="Woodward J."/>
            <person name="Permingeat H."/>
            <person name="Joshi N.S."/>
            <person name="Silver P.A."/>
            <person name="Usadel B."/>
            <person name="Rutherford A.W."/>
            <person name="Friesen M."/>
            <person name="Prell J."/>
        </authorList>
    </citation>
    <scope>NUCLEOTIDE SEQUENCE [LARGE SCALE GENOMIC DNA]</scope>
    <source>
        <strain evidence="2">H1</strain>
    </source>
</reference>
<dbReference type="EMBL" id="LAXD01000001">
    <property type="protein sequence ID" value="KWW99232.1"/>
    <property type="molecule type" value="Genomic_DNA"/>
</dbReference>
<comment type="caution">
    <text evidence="1">The sequence shown here is derived from an EMBL/GenBank/DDBJ whole genome shotgun (WGS) entry which is preliminary data.</text>
</comment>